<name>A0ABN2RZU3_9PSEU</name>
<organism evidence="1 2">
    <name type="scientific">Amycolatopsis minnesotensis</name>
    <dbReference type="NCBI Taxonomy" id="337894"/>
    <lineage>
        <taxon>Bacteria</taxon>
        <taxon>Bacillati</taxon>
        <taxon>Actinomycetota</taxon>
        <taxon>Actinomycetes</taxon>
        <taxon>Pseudonocardiales</taxon>
        <taxon>Pseudonocardiaceae</taxon>
        <taxon>Amycolatopsis</taxon>
    </lineage>
</organism>
<evidence type="ECO:0000313" key="2">
    <source>
        <dbReference type="Proteomes" id="UP001501116"/>
    </source>
</evidence>
<evidence type="ECO:0008006" key="3">
    <source>
        <dbReference type="Google" id="ProtNLM"/>
    </source>
</evidence>
<gene>
    <name evidence="1" type="ORF">GCM10009754_62270</name>
</gene>
<comment type="caution">
    <text evidence="1">The sequence shown here is derived from an EMBL/GenBank/DDBJ whole genome shotgun (WGS) entry which is preliminary data.</text>
</comment>
<dbReference type="RefSeq" id="WP_344426912.1">
    <property type="nucleotide sequence ID" value="NZ_BAAANN010000029.1"/>
</dbReference>
<dbReference type="CDD" id="cd02019">
    <property type="entry name" value="NK"/>
    <property type="match status" value="1"/>
</dbReference>
<reference evidence="1 2" key="1">
    <citation type="journal article" date="2019" name="Int. J. Syst. Evol. Microbiol.">
        <title>The Global Catalogue of Microorganisms (GCM) 10K type strain sequencing project: providing services to taxonomists for standard genome sequencing and annotation.</title>
        <authorList>
            <consortium name="The Broad Institute Genomics Platform"/>
            <consortium name="The Broad Institute Genome Sequencing Center for Infectious Disease"/>
            <person name="Wu L."/>
            <person name="Ma J."/>
        </authorList>
    </citation>
    <scope>NUCLEOTIDE SEQUENCE [LARGE SCALE GENOMIC DNA]</scope>
    <source>
        <strain evidence="1 2">JCM 14545</strain>
    </source>
</reference>
<dbReference type="Gene3D" id="3.40.50.300">
    <property type="entry name" value="P-loop containing nucleotide triphosphate hydrolases"/>
    <property type="match status" value="1"/>
</dbReference>
<dbReference type="SUPFAM" id="SSF52540">
    <property type="entry name" value="P-loop containing nucleoside triphosphate hydrolases"/>
    <property type="match status" value="1"/>
</dbReference>
<evidence type="ECO:0000313" key="1">
    <source>
        <dbReference type="EMBL" id="GAA1977916.1"/>
    </source>
</evidence>
<sequence length="184" mass="20423">MTVYAIGGSSSVGKTTVAERFAARHGIGEVIHVDDLRTHDLTASREHSWLRPEAELLDALLASTARLRATLAAELDRLSALGGSTIIEGEGIEPSLVHQYAHRDCRVVYVVEPGEHVLWTTLATRPSGPRFLALTPREQHGVVRMNHLYGQWLRAAAERHRQPWLSSRPWNTLDHRVNECLSGG</sequence>
<protein>
    <recommendedName>
        <fullName evidence="3">AAA domain-containing protein</fullName>
    </recommendedName>
</protein>
<accession>A0ABN2RZU3</accession>
<dbReference type="EMBL" id="BAAANN010000029">
    <property type="protein sequence ID" value="GAA1977916.1"/>
    <property type="molecule type" value="Genomic_DNA"/>
</dbReference>
<dbReference type="Proteomes" id="UP001501116">
    <property type="component" value="Unassembled WGS sequence"/>
</dbReference>
<proteinExistence type="predicted"/>
<dbReference type="InterPro" id="IPR027417">
    <property type="entry name" value="P-loop_NTPase"/>
</dbReference>
<keyword evidence="2" id="KW-1185">Reference proteome</keyword>